<protein>
    <submittedName>
        <fullName evidence="2">6107_t:CDS:1</fullName>
    </submittedName>
</protein>
<dbReference type="Proteomes" id="UP001153678">
    <property type="component" value="Unassembled WGS sequence"/>
</dbReference>
<reference evidence="2" key="1">
    <citation type="submission" date="2022-08" db="EMBL/GenBank/DDBJ databases">
        <authorList>
            <person name="Kallberg Y."/>
            <person name="Tangrot J."/>
            <person name="Rosling A."/>
        </authorList>
    </citation>
    <scope>NUCLEOTIDE SEQUENCE</scope>
    <source>
        <strain evidence="2">Wild A</strain>
    </source>
</reference>
<keyword evidence="1" id="KW-0732">Signal</keyword>
<accession>A0A9W4X019</accession>
<organism evidence="2 3">
    <name type="scientific">Funneliformis geosporum</name>
    <dbReference type="NCBI Taxonomy" id="1117311"/>
    <lineage>
        <taxon>Eukaryota</taxon>
        <taxon>Fungi</taxon>
        <taxon>Fungi incertae sedis</taxon>
        <taxon>Mucoromycota</taxon>
        <taxon>Glomeromycotina</taxon>
        <taxon>Glomeromycetes</taxon>
        <taxon>Glomerales</taxon>
        <taxon>Glomeraceae</taxon>
        <taxon>Funneliformis</taxon>
    </lineage>
</organism>
<gene>
    <name evidence="2" type="ORF">FWILDA_LOCUS15365</name>
</gene>
<feature type="chain" id="PRO_5040727078" evidence="1">
    <location>
        <begin position="19"/>
        <end position="78"/>
    </location>
</feature>
<proteinExistence type="predicted"/>
<comment type="caution">
    <text evidence="2">The sequence shown here is derived from an EMBL/GenBank/DDBJ whole genome shotgun (WGS) entry which is preliminary data.</text>
</comment>
<dbReference type="EMBL" id="CAMKVN010007955">
    <property type="protein sequence ID" value="CAI2192019.1"/>
    <property type="molecule type" value="Genomic_DNA"/>
</dbReference>
<keyword evidence="3" id="KW-1185">Reference proteome</keyword>
<feature type="signal peptide" evidence="1">
    <location>
        <begin position="1"/>
        <end position="18"/>
    </location>
</feature>
<name>A0A9W4X019_9GLOM</name>
<evidence type="ECO:0000313" key="2">
    <source>
        <dbReference type="EMBL" id="CAI2192019.1"/>
    </source>
</evidence>
<evidence type="ECO:0000256" key="1">
    <source>
        <dbReference type="SAM" id="SignalP"/>
    </source>
</evidence>
<sequence>MFVLNCKATFLALHVAEGSVTYTPAGCDTQGAITQRVDKLLESVKWHLQDQDEENDDDTRYEMSATKKVKTAKFHADA</sequence>
<evidence type="ECO:0000313" key="3">
    <source>
        <dbReference type="Proteomes" id="UP001153678"/>
    </source>
</evidence>
<dbReference type="AlphaFoldDB" id="A0A9W4X019"/>